<dbReference type="RefSeq" id="WP_347605124.1">
    <property type="nucleotide sequence ID" value="NZ_JBDPZC010000001.1"/>
</dbReference>
<evidence type="ECO:0000256" key="1">
    <source>
        <dbReference type="SAM" id="MobiDB-lite"/>
    </source>
</evidence>
<accession>A0ABV0G8N1</accession>
<evidence type="ECO:0000313" key="3">
    <source>
        <dbReference type="Proteomes" id="UP001462640"/>
    </source>
</evidence>
<reference evidence="2 3" key="1">
    <citation type="submission" date="2024-05" db="EMBL/GenBank/DDBJ databases">
        <title>Roseateles sp. 2.12 16S ribosomal RNA gene Genome sequencing and assembly.</title>
        <authorList>
            <person name="Woo H."/>
        </authorList>
    </citation>
    <scope>NUCLEOTIDE SEQUENCE [LARGE SCALE GENOMIC DNA]</scope>
    <source>
        <strain evidence="2 3">2.12</strain>
    </source>
</reference>
<organism evidence="2 3">
    <name type="scientific">Roseateles flavus</name>
    <dbReference type="NCBI Taxonomy" id="3149041"/>
    <lineage>
        <taxon>Bacteria</taxon>
        <taxon>Pseudomonadati</taxon>
        <taxon>Pseudomonadota</taxon>
        <taxon>Betaproteobacteria</taxon>
        <taxon>Burkholderiales</taxon>
        <taxon>Sphaerotilaceae</taxon>
        <taxon>Roseateles</taxon>
    </lineage>
</organism>
<evidence type="ECO:0000313" key="2">
    <source>
        <dbReference type="EMBL" id="MEO3711417.1"/>
    </source>
</evidence>
<comment type="caution">
    <text evidence="2">The sequence shown here is derived from an EMBL/GenBank/DDBJ whole genome shotgun (WGS) entry which is preliminary data.</text>
</comment>
<feature type="region of interest" description="Disordered" evidence="1">
    <location>
        <begin position="494"/>
        <end position="514"/>
    </location>
</feature>
<proteinExistence type="predicted"/>
<gene>
    <name evidence="2" type="ORF">ABDJ40_01410</name>
</gene>
<name>A0ABV0G8N1_9BURK</name>
<protein>
    <submittedName>
        <fullName evidence="2">Uncharacterized protein</fullName>
    </submittedName>
</protein>
<dbReference type="Proteomes" id="UP001462640">
    <property type="component" value="Unassembled WGS sequence"/>
</dbReference>
<keyword evidence="3" id="KW-1185">Reference proteome</keyword>
<dbReference type="EMBL" id="JBDPZC010000001">
    <property type="protein sequence ID" value="MEO3711417.1"/>
    <property type="molecule type" value="Genomic_DNA"/>
</dbReference>
<sequence>MKAETGVEKGLRKPRHRIRTSVQALGLGLTLALGAPATAAAAASALDAGTMGQVVGAATLDAMAEASVRACVEMGVPQSAALQTAFADWRTRHRLPLLRSVVMSLAARQHRDPPWKDMSETMHQRVLDEPQPDKACEALMQDWSTPTMDASTLYPAAVATAQALIAEKLAHAPEPLPVVPGSLGGGQVLTIAQLLKLIEPAGKAGGGQDARRPLSNVLVRGRVVRWLDDRVSFQLVQDEGSFSAQRAIVLRFDAEPLLGREVVLRGDVKNPRAYTVELSDAAWLSDPSGLQASPLPAQALRRKPVPLQRVLGKPGQGVQEKELTAVVLYGYGDYSNGSQWREDVRFLLRDGSAYLRTEMPPDQLDAGRSRRLEPQQWARWRARGEHYDFQAQNEQGAPEGAWEAAQHRPMRPWAPGTRLEGSYSRSAFHGSLFTGGTASTNSIRFSRDGRFERSFYAQSGSGSLAAVQGTVIHGASSGDGKGSQSVFAGTVGTGLGNVTTTSGPARKDDGASRRGSYTLSGYVAVLRYDDGHEERLLSFPVDDGSRSVYLGQGSYSINK</sequence>